<reference evidence="2" key="1">
    <citation type="journal article" date="2011" name="Proc. Natl. Acad. Sci. U.S.A.">
        <title>Obligate biotrophy features unraveled by the genomic analysis of rust fungi.</title>
        <authorList>
            <person name="Duplessis S."/>
            <person name="Cuomo C.A."/>
            <person name="Lin Y.-C."/>
            <person name="Aerts A."/>
            <person name="Tisserant E."/>
            <person name="Veneault-Fourrey C."/>
            <person name="Joly D.L."/>
            <person name="Hacquard S."/>
            <person name="Amselem J."/>
            <person name="Cantarel B.L."/>
            <person name="Chiu R."/>
            <person name="Coutinho P.M."/>
            <person name="Feau N."/>
            <person name="Field M."/>
            <person name="Frey P."/>
            <person name="Gelhaye E."/>
            <person name="Goldberg J."/>
            <person name="Grabherr M.G."/>
            <person name="Kodira C.D."/>
            <person name="Kohler A."/>
            <person name="Kuees U."/>
            <person name="Lindquist E.A."/>
            <person name="Lucas S.M."/>
            <person name="Mago R."/>
            <person name="Mauceli E."/>
            <person name="Morin E."/>
            <person name="Murat C."/>
            <person name="Pangilinan J.L."/>
            <person name="Park R."/>
            <person name="Pearson M."/>
            <person name="Quesneville H."/>
            <person name="Rouhier N."/>
            <person name="Sakthikumar S."/>
            <person name="Salamov A.A."/>
            <person name="Schmutz J."/>
            <person name="Selles B."/>
            <person name="Shapiro H."/>
            <person name="Tanguay P."/>
            <person name="Tuskan G.A."/>
            <person name="Henrissat B."/>
            <person name="Van de Peer Y."/>
            <person name="Rouze P."/>
            <person name="Ellis J.G."/>
            <person name="Dodds P.N."/>
            <person name="Schein J.E."/>
            <person name="Zhong S."/>
            <person name="Hamelin R.C."/>
            <person name="Grigoriev I.V."/>
            <person name="Szabo L.J."/>
            <person name="Martin F."/>
        </authorList>
    </citation>
    <scope>NUCLEOTIDE SEQUENCE [LARGE SCALE GENOMIC DNA]</scope>
    <source>
        <strain evidence="2">98AG31 / pathotype 3-4-7</strain>
    </source>
</reference>
<dbReference type="Gene3D" id="3.40.50.1000">
    <property type="entry name" value="HAD superfamily/HAD-like"/>
    <property type="match status" value="1"/>
</dbReference>
<dbReference type="GO" id="GO:0008252">
    <property type="term" value="F:nucleotidase activity"/>
    <property type="evidence" value="ECO:0007669"/>
    <property type="project" value="TreeGrafter"/>
</dbReference>
<organism evidence="2">
    <name type="scientific">Melampsora larici-populina (strain 98AG31 / pathotype 3-4-7)</name>
    <name type="common">Poplar leaf rust fungus</name>
    <dbReference type="NCBI Taxonomy" id="747676"/>
    <lineage>
        <taxon>Eukaryota</taxon>
        <taxon>Fungi</taxon>
        <taxon>Dikarya</taxon>
        <taxon>Basidiomycota</taxon>
        <taxon>Pucciniomycotina</taxon>
        <taxon>Pucciniomycetes</taxon>
        <taxon>Pucciniales</taxon>
        <taxon>Melampsoraceae</taxon>
        <taxon>Melampsora</taxon>
    </lineage>
</organism>
<dbReference type="RefSeq" id="XP_007407553.1">
    <property type="nucleotide sequence ID" value="XM_007407491.1"/>
</dbReference>
<dbReference type="Pfam" id="PF00702">
    <property type="entry name" value="Hydrolase"/>
    <property type="match status" value="1"/>
</dbReference>
<dbReference type="eggNOG" id="KOG3109">
    <property type="taxonomic scope" value="Eukaryota"/>
</dbReference>
<dbReference type="STRING" id="747676.F4REZ2"/>
<gene>
    <name evidence="1" type="ORF">MELLADRAFT_34578</name>
</gene>
<evidence type="ECO:0008006" key="3">
    <source>
        <dbReference type="Google" id="ProtNLM"/>
    </source>
</evidence>
<sequence>MDTSSFLPQTLYSNRCGINEAMTQKIQEYFSQLGLATDEANNLHKKSFDGYIYIKEYGLAIRGLIRHHKIDPIDYDQRCDSALPLEDLLEPNPTLRRLLLDIDRSKARVWCITNAFKLHALRVLRILGVSDLIEGVVSCDYTSPNFHCKPEQGSIPIKSINKSKHVFVDDSLINIIGAVQFGFGSTVLFDEDGLRKPKEDQGFERIESLEELRNLKHWKTCFKTFDKELQEC</sequence>
<dbReference type="OrthoDB" id="1065058at2759"/>
<dbReference type="HOGENOM" id="CLU_059493_0_0_1"/>
<evidence type="ECO:0000313" key="1">
    <source>
        <dbReference type="EMBL" id="EGG09193.1"/>
    </source>
</evidence>
<dbReference type="InterPro" id="IPR036412">
    <property type="entry name" value="HAD-like_sf"/>
</dbReference>
<dbReference type="FunCoup" id="F4REZ2">
    <property type="interactions" value="288"/>
</dbReference>
<dbReference type="EMBL" id="GL883098">
    <property type="protein sequence ID" value="EGG09193.1"/>
    <property type="molecule type" value="Genomic_DNA"/>
</dbReference>
<dbReference type="GeneID" id="18927397"/>
<dbReference type="InterPro" id="IPR052791">
    <property type="entry name" value="SSM1_domain"/>
</dbReference>
<keyword evidence="2" id="KW-1185">Reference proteome</keyword>
<dbReference type="Proteomes" id="UP000001072">
    <property type="component" value="Unassembled WGS sequence"/>
</dbReference>
<dbReference type="KEGG" id="mlr:MELLADRAFT_34578"/>
<dbReference type="Gene3D" id="1.10.150.450">
    <property type="match status" value="1"/>
</dbReference>
<dbReference type="GO" id="GO:0009166">
    <property type="term" value="P:nucleotide catabolic process"/>
    <property type="evidence" value="ECO:0007669"/>
    <property type="project" value="TreeGrafter"/>
</dbReference>
<protein>
    <recommendedName>
        <fullName evidence="3">Pyrimidine 5-nucleotidase</fullName>
    </recommendedName>
</protein>
<dbReference type="VEuPathDB" id="FungiDB:MELLADRAFT_34578"/>
<evidence type="ECO:0000313" key="2">
    <source>
        <dbReference type="Proteomes" id="UP000001072"/>
    </source>
</evidence>
<dbReference type="PANTHER" id="PTHR47438:SF1">
    <property type="entry name" value="PHOSPHATE METABOLISM PROTEIN 8-RELATED"/>
    <property type="match status" value="1"/>
</dbReference>
<dbReference type="GO" id="GO:0006206">
    <property type="term" value="P:pyrimidine nucleobase metabolic process"/>
    <property type="evidence" value="ECO:0007669"/>
    <property type="project" value="TreeGrafter"/>
</dbReference>
<dbReference type="InterPro" id="IPR023214">
    <property type="entry name" value="HAD_sf"/>
</dbReference>
<proteinExistence type="predicted"/>
<dbReference type="SUPFAM" id="SSF56784">
    <property type="entry name" value="HAD-like"/>
    <property type="match status" value="1"/>
</dbReference>
<dbReference type="InParanoid" id="F4REZ2"/>
<dbReference type="AlphaFoldDB" id="F4REZ2"/>
<name>F4REZ2_MELLP</name>
<dbReference type="PANTHER" id="PTHR47438">
    <property type="entry name" value="PHOSPHATE METABOLISM PROTEIN 8-RELATED"/>
    <property type="match status" value="1"/>
</dbReference>
<accession>F4REZ2</accession>